<dbReference type="EMBL" id="QGGL01000040">
    <property type="protein sequence ID" value="PWK03937.1"/>
    <property type="molecule type" value="Genomic_DNA"/>
</dbReference>
<evidence type="ECO:0000313" key="2">
    <source>
        <dbReference type="EMBL" id="PWK03937.1"/>
    </source>
</evidence>
<keyword evidence="1" id="KW-0472">Membrane</keyword>
<dbReference type="AlphaFoldDB" id="A0A316D6I3"/>
<dbReference type="Proteomes" id="UP000245634">
    <property type="component" value="Unassembled WGS sequence"/>
</dbReference>
<gene>
    <name evidence="2" type="ORF">C7459_14010</name>
</gene>
<organism evidence="2 3">
    <name type="scientific">Tumebacillus permanentifrigoris</name>
    <dbReference type="NCBI Taxonomy" id="378543"/>
    <lineage>
        <taxon>Bacteria</taxon>
        <taxon>Bacillati</taxon>
        <taxon>Bacillota</taxon>
        <taxon>Bacilli</taxon>
        <taxon>Bacillales</taxon>
        <taxon>Alicyclobacillaceae</taxon>
        <taxon>Tumebacillus</taxon>
    </lineage>
</organism>
<reference evidence="2 3" key="1">
    <citation type="submission" date="2018-05" db="EMBL/GenBank/DDBJ databases">
        <title>Genomic Encyclopedia of Type Strains, Phase IV (KMG-IV): sequencing the most valuable type-strain genomes for metagenomic binning, comparative biology and taxonomic classification.</title>
        <authorList>
            <person name="Goeker M."/>
        </authorList>
    </citation>
    <scope>NUCLEOTIDE SEQUENCE [LARGE SCALE GENOMIC DNA]</scope>
    <source>
        <strain evidence="2 3">DSM 18773</strain>
    </source>
</reference>
<keyword evidence="1" id="KW-1133">Transmembrane helix</keyword>
<accession>A0A316D6I3</accession>
<evidence type="ECO:0000313" key="3">
    <source>
        <dbReference type="Proteomes" id="UP000245634"/>
    </source>
</evidence>
<sequence length="67" mass="7948">MSRNLQESERYIEPLPDEITRAPFNEGIAFRDTLAGMQTPKHGGQVPRFYRLYAWVSILFFCWYYAV</sequence>
<name>A0A316D6I3_9BACL</name>
<dbReference type="RefSeq" id="WP_109691447.1">
    <property type="nucleotide sequence ID" value="NZ_QGGL01000040.1"/>
</dbReference>
<comment type="caution">
    <text evidence="2">The sequence shown here is derived from an EMBL/GenBank/DDBJ whole genome shotgun (WGS) entry which is preliminary data.</text>
</comment>
<protein>
    <submittedName>
        <fullName evidence="2">Uncharacterized protein</fullName>
    </submittedName>
</protein>
<evidence type="ECO:0000256" key="1">
    <source>
        <dbReference type="SAM" id="Phobius"/>
    </source>
</evidence>
<keyword evidence="3" id="KW-1185">Reference proteome</keyword>
<keyword evidence="1" id="KW-0812">Transmembrane</keyword>
<feature type="transmembrane region" description="Helical" evidence="1">
    <location>
        <begin position="49"/>
        <end position="66"/>
    </location>
</feature>
<dbReference type="OrthoDB" id="9933589at2"/>
<proteinExistence type="predicted"/>